<reference evidence="3" key="1">
    <citation type="submission" date="2016-04" db="EMBL/GenBank/DDBJ databases">
        <authorList>
            <person name="Evans L.H."/>
            <person name="Alamgir A."/>
            <person name="Owens N."/>
            <person name="Weber N.D."/>
            <person name="Virtaneva K."/>
            <person name="Barbian K."/>
            <person name="Babar A."/>
            <person name="Rosenke K."/>
        </authorList>
    </citation>
    <scope>NUCLEOTIDE SEQUENCE</scope>
    <source>
        <strain evidence="3">Nono1</strain>
    </source>
</reference>
<dbReference type="SUPFAM" id="SSF51445">
    <property type="entry name" value="(Trans)glycosidases"/>
    <property type="match status" value="1"/>
</dbReference>
<dbReference type="PANTHER" id="PTHR43405:SF1">
    <property type="entry name" value="GLYCOSYL HYDROLASE DIGH"/>
    <property type="match status" value="1"/>
</dbReference>
<protein>
    <submittedName>
        <fullName evidence="3">COG1649 predicted glycoside hydrolase</fullName>
    </submittedName>
</protein>
<dbReference type="EMBL" id="LT559118">
    <property type="protein sequence ID" value="SBO98376.1"/>
    <property type="molecule type" value="Genomic_DNA"/>
</dbReference>
<organism evidence="3">
    <name type="scientific">Nonomuraea gerenzanensis</name>
    <dbReference type="NCBI Taxonomy" id="93944"/>
    <lineage>
        <taxon>Bacteria</taxon>
        <taxon>Bacillati</taxon>
        <taxon>Actinomycetota</taxon>
        <taxon>Actinomycetes</taxon>
        <taxon>Streptosporangiales</taxon>
        <taxon>Streptosporangiaceae</taxon>
        <taxon>Nonomuraea</taxon>
    </lineage>
</organism>
<dbReference type="PANTHER" id="PTHR43405">
    <property type="entry name" value="GLYCOSYL HYDROLASE DIGH"/>
    <property type="match status" value="1"/>
</dbReference>
<evidence type="ECO:0000313" key="3">
    <source>
        <dbReference type="EMBL" id="SBO98376.1"/>
    </source>
</evidence>
<keyword evidence="1" id="KW-0732">Signal</keyword>
<dbReference type="AlphaFoldDB" id="A0A1M4EHX4"/>
<evidence type="ECO:0000256" key="1">
    <source>
        <dbReference type="ARBA" id="ARBA00022729"/>
    </source>
</evidence>
<sequence length="553" mass="60049">MSLPAHPLAFVTNVSRLDFGFRTEHAGAAVTLGGTMRTGRPLLAAAALAVATTTAAYVFGPAQSPAASEKKTTVAAPPAAACKADARFPKRELRGVWIATTQNIDWPSKAGQSIDRQKADYVKILDSAAKRRLNAVFVQVRPASDALYKSSLEPWSQYLTGTAGKDPGWDPLPFLIGEAHKRGMEFHAWFNPYRASYGASTSALPANHPARQHPDWTVKYGGRLYYNPGLPAVRDHVTKVITDVVDRYDVDGVHFDDYFYPYPVAGAKFDDTAAFRKYGKGDKLADWRRGNVNKLVAQVDEAVHASKRHVKFGISPFGIWRNKAQDPTGSSTSGMSAYDSIYADARAWIKAGTVDYVLPQLYWPRGHKLADYTTLTRWWANEVKGSDVQLYIGQGLYRVGAKDDRAWLKPGEIAAQVGVNRASKQVDGAVYFSAKNLVANPLGSIDRLTKTHYSRPALLPVQGSLGGSAPAAPAGAKAEGTKLSWQPSQGARAYAVYQVPKSGKDCHTTDARNLVAVVSDPSYAVQSAGTYLVTSLDRLHHESKAVKVKVDAV</sequence>
<gene>
    <name evidence="3" type="ORF">BN4615_P7892</name>
</gene>
<dbReference type="InterPro" id="IPR052177">
    <property type="entry name" value="Divisome_Glycosyl_Hydrolase"/>
</dbReference>
<evidence type="ECO:0000259" key="2">
    <source>
        <dbReference type="Pfam" id="PF02638"/>
    </source>
</evidence>
<proteinExistence type="predicted"/>
<accession>A0A1M4EHX4</accession>
<dbReference type="Pfam" id="PF02638">
    <property type="entry name" value="GHL10"/>
    <property type="match status" value="1"/>
</dbReference>
<name>A0A1M4EHX4_9ACTN</name>
<dbReference type="GO" id="GO:0016787">
    <property type="term" value="F:hydrolase activity"/>
    <property type="evidence" value="ECO:0007669"/>
    <property type="project" value="UniProtKB-KW"/>
</dbReference>
<dbReference type="InterPro" id="IPR003790">
    <property type="entry name" value="GHL10"/>
</dbReference>
<dbReference type="Gene3D" id="3.20.20.80">
    <property type="entry name" value="Glycosidases"/>
    <property type="match status" value="1"/>
</dbReference>
<feature type="domain" description="Glycosyl hydrolase-like 10" evidence="2">
    <location>
        <begin position="92"/>
        <end position="407"/>
    </location>
</feature>
<keyword evidence="3" id="KW-0378">Hydrolase</keyword>
<dbReference type="InterPro" id="IPR017853">
    <property type="entry name" value="GH"/>
</dbReference>